<protein>
    <submittedName>
        <fullName evidence="2">Uncharacterized protein</fullName>
    </submittedName>
</protein>
<organism evidence="2 3">
    <name type="scientific">Prosthecobacter fluviatilis</name>
    <dbReference type="NCBI Taxonomy" id="445931"/>
    <lineage>
        <taxon>Bacteria</taxon>
        <taxon>Pseudomonadati</taxon>
        <taxon>Verrucomicrobiota</taxon>
        <taxon>Verrucomicrobiia</taxon>
        <taxon>Verrucomicrobiales</taxon>
        <taxon>Verrucomicrobiaceae</taxon>
        <taxon>Prosthecobacter</taxon>
    </lineage>
</organism>
<evidence type="ECO:0000256" key="1">
    <source>
        <dbReference type="SAM" id="Coils"/>
    </source>
</evidence>
<name>A0ABW0KMM2_9BACT</name>
<keyword evidence="1" id="KW-0175">Coiled coil</keyword>
<proteinExistence type="predicted"/>
<dbReference type="SUPFAM" id="SSF57997">
    <property type="entry name" value="Tropomyosin"/>
    <property type="match status" value="1"/>
</dbReference>
<feature type="coiled-coil region" evidence="1">
    <location>
        <begin position="36"/>
        <end position="95"/>
    </location>
</feature>
<dbReference type="Proteomes" id="UP001596052">
    <property type="component" value="Unassembled WGS sequence"/>
</dbReference>
<dbReference type="EMBL" id="JBHSMQ010000002">
    <property type="protein sequence ID" value="MFC5454644.1"/>
    <property type="molecule type" value="Genomic_DNA"/>
</dbReference>
<evidence type="ECO:0000313" key="3">
    <source>
        <dbReference type="Proteomes" id="UP001596052"/>
    </source>
</evidence>
<sequence>MRRIFILTCLAFVVLGSSCDKPALLNDQRLKVDADFERAKEEMRTVDAKFEALQTAASPDGMSLEQQHEKTVKKNAELEEKVEYLRQKCDEAEAALGEIRPRMATYKAKYLY</sequence>
<keyword evidence="3" id="KW-1185">Reference proteome</keyword>
<reference evidence="3" key="1">
    <citation type="journal article" date="2019" name="Int. J. Syst. Evol. Microbiol.">
        <title>The Global Catalogue of Microorganisms (GCM) 10K type strain sequencing project: providing services to taxonomists for standard genome sequencing and annotation.</title>
        <authorList>
            <consortium name="The Broad Institute Genomics Platform"/>
            <consortium name="The Broad Institute Genome Sequencing Center for Infectious Disease"/>
            <person name="Wu L."/>
            <person name="Ma J."/>
        </authorList>
    </citation>
    <scope>NUCLEOTIDE SEQUENCE [LARGE SCALE GENOMIC DNA]</scope>
    <source>
        <strain evidence="3">CGMCC 4.1469</strain>
    </source>
</reference>
<dbReference type="PROSITE" id="PS51257">
    <property type="entry name" value="PROKAR_LIPOPROTEIN"/>
    <property type="match status" value="1"/>
</dbReference>
<comment type="caution">
    <text evidence="2">The sequence shown here is derived from an EMBL/GenBank/DDBJ whole genome shotgun (WGS) entry which is preliminary data.</text>
</comment>
<gene>
    <name evidence="2" type="ORF">ACFQDI_07270</name>
</gene>
<evidence type="ECO:0000313" key="2">
    <source>
        <dbReference type="EMBL" id="MFC5454644.1"/>
    </source>
</evidence>
<dbReference type="RefSeq" id="WP_377164931.1">
    <property type="nucleotide sequence ID" value="NZ_JBHSMQ010000002.1"/>
</dbReference>
<accession>A0ABW0KMM2</accession>
<dbReference type="Gene3D" id="6.10.250.1080">
    <property type="match status" value="1"/>
</dbReference>